<reference evidence="1 2" key="1">
    <citation type="journal article" date="2015" name="Sci. Rep.">
        <title>The power of single molecule real-time sequencing technology in the de novo assembly of a eukaryotic genome.</title>
        <authorList>
            <person name="Sakai H."/>
            <person name="Naito K."/>
            <person name="Ogiso-Tanaka E."/>
            <person name="Takahashi Y."/>
            <person name="Iseki K."/>
            <person name="Muto C."/>
            <person name="Satou K."/>
            <person name="Teruya K."/>
            <person name="Shiroma A."/>
            <person name="Shimoji M."/>
            <person name="Hirano T."/>
            <person name="Itoh T."/>
            <person name="Kaga A."/>
            <person name="Tomooka N."/>
        </authorList>
    </citation>
    <scope>NUCLEOTIDE SEQUENCE [LARGE SCALE GENOMIC DNA]</scope>
    <source>
        <strain evidence="2">cv. Shumari</strain>
    </source>
</reference>
<dbReference type="Proteomes" id="UP000291084">
    <property type="component" value="Chromosome 5"/>
</dbReference>
<keyword evidence="2" id="KW-1185">Reference proteome</keyword>
<proteinExistence type="predicted"/>
<evidence type="ECO:0000313" key="1">
    <source>
        <dbReference type="EMBL" id="BAT88832.1"/>
    </source>
</evidence>
<protein>
    <submittedName>
        <fullName evidence="1">Uncharacterized protein</fullName>
    </submittedName>
</protein>
<sequence length="169" mass="18542">MLSAGLVEMAGCMDGAAPLAGFSSPINKWLVPSSFPLQPLSPKPSQECLIFSKAFLPLLSINCAGRVTLWDRVMSLHLSSQFGFSSNGGPTCCLPLKINNTLHLFCRECFFTKEVAPTLTSSFDNLLANEFSSNLLSSKHVRDVVCAPPLCFITFKNYMGWFAVHLQFI</sequence>
<accession>A0A0S3S7Q3</accession>
<evidence type="ECO:0000313" key="2">
    <source>
        <dbReference type="Proteomes" id="UP000291084"/>
    </source>
</evidence>
<dbReference type="EMBL" id="AP015038">
    <property type="protein sequence ID" value="BAT88832.1"/>
    <property type="molecule type" value="Genomic_DNA"/>
</dbReference>
<organism evidence="1 2">
    <name type="scientific">Vigna angularis var. angularis</name>
    <dbReference type="NCBI Taxonomy" id="157739"/>
    <lineage>
        <taxon>Eukaryota</taxon>
        <taxon>Viridiplantae</taxon>
        <taxon>Streptophyta</taxon>
        <taxon>Embryophyta</taxon>
        <taxon>Tracheophyta</taxon>
        <taxon>Spermatophyta</taxon>
        <taxon>Magnoliopsida</taxon>
        <taxon>eudicotyledons</taxon>
        <taxon>Gunneridae</taxon>
        <taxon>Pentapetalae</taxon>
        <taxon>rosids</taxon>
        <taxon>fabids</taxon>
        <taxon>Fabales</taxon>
        <taxon>Fabaceae</taxon>
        <taxon>Papilionoideae</taxon>
        <taxon>50 kb inversion clade</taxon>
        <taxon>NPAAA clade</taxon>
        <taxon>indigoferoid/millettioid clade</taxon>
        <taxon>Phaseoleae</taxon>
        <taxon>Vigna</taxon>
    </lineage>
</organism>
<dbReference type="AlphaFoldDB" id="A0A0S3S7Q3"/>
<gene>
    <name evidence="1" type="primary">Vigan.05G245800</name>
    <name evidence="1" type="ORF">VIGAN_05245800</name>
</gene>
<name>A0A0S3S7Q3_PHAAN</name>